<dbReference type="AlphaFoldDB" id="A0A120GNQ8"/>
<evidence type="ECO:0000313" key="2">
    <source>
        <dbReference type="Proteomes" id="UP000064189"/>
    </source>
</evidence>
<dbReference type="Proteomes" id="UP000064189">
    <property type="component" value="Unassembled WGS sequence"/>
</dbReference>
<protein>
    <submittedName>
        <fullName evidence="1">Uncharacterized protein</fullName>
    </submittedName>
</protein>
<dbReference type="EMBL" id="LNNH01000035">
    <property type="protein sequence ID" value="KWW16207.1"/>
    <property type="molecule type" value="Genomic_DNA"/>
</dbReference>
<reference evidence="1 2" key="1">
    <citation type="submission" date="2015-11" db="EMBL/GenBank/DDBJ databases">
        <title>Genome Sequence of Bacillus simplex strain VanAntwerpen2.</title>
        <authorList>
            <person name="Couger M.B."/>
        </authorList>
    </citation>
    <scope>NUCLEOTIDE SEQUENCE [LARGE SCALE GENOMIC DNA]</scope>
    <source>
        <strain evidence="1 2">VanAntwerpen02</strain>
    </source>
</reference>
<keyword evidence="2" id="KW-1185">Reference proteome</keyword>
<accession>A0A120GNQ8</accession>
<sequence>MGYIAPVTQFDYIQYANRTVEAAEKVRIVKGTTPIQPIRFTQVLEEEMGSFEGFNQVHQRTHERTAGAGTYKKQLAMRASNQLTAAMTGKGVYLNVMV</sequence>
<proteinExistence type="predicted"/>
<gene>
    <name evidence="1" type="ORF">AS888_07320</name>
</gene>
<comment type="caution">
    <text evidence="1">The sequence shown here is derived from an EMBL/GenBank/DDBJ whole genome shotgun (WGS) entry which is preliminary data.</text>
</comment>
<organism evidence="1 2">
    <name type="scientific">Peribacillus simplex</name>
    <dbReference type="NCBI Taxonomy" id="1478"/>
    <lineage>
        <taxon>Bacteria</taxon>
        <taxon>Bacillati</taxon>
        <taxon>Bacillota</taxon>
        <taxon>Bacilli</taxon>
        <taxon>Bacillales</taxon>
        <taxon>Bacillaceae</taxon>
        <taxon>Peribacillus</taxon>
    </lineage>
</organism>
<name>A0A120GNQ8_9BACI</name>
<dbReference type="RefSeq" id="WP_061143412.1">
    <property type="nucleotide sequence ID" value="NZ_LNNH01000035.1"/>
</dbReference>
<evidence type="ECO:0000313" key="1">
    <source>
        <dbReference type="EMBL" id="KWW16207.1"/>
    </source>
</evidence>